<name>A0AAV1Q069_SCOSC</name>
<evidence type="ECO:0000256" key="2">
    <source>
        <dbReference type="ARBA" id="ARBA00023157"/>
    </source>
</evidence>
<dbReference type="GO" id="GO:0038023">
    <property type="term" value="F:signaling receptor activity"/>
    <property type="evidence" value="ECO:0007669"/>
    <property type="project" value="TreeGrafter"/>
</dbReference>
<organism evidence="6 7">
    <name type="scientific">Scomber scombrus</name>
    <name type="common">Atlantic mackerel</name>
    <name type="synonym">Scomber vernalis</name>
    <dbReference type="NCBI Taxonomy" id="13677"/>
    <lineage>
        <taxon>Eukaryota</taxon>
        <taxon>Metazoa</taxon>
        <taxon>Chordata</taxon>
        <taxon>Craniata</taxon>
        <taxon>Vertebrata</taxon>
        <taxon>Euteleostomi</taxon>
        <taxon>Actinopterygii</taxon>
        <taxon>Neopterygii</taxon>
        <taxon>Teleostei</taxon>
        <taxon>Neoteleostei</taxon>
        <taxon>Acanthomorphata</taxon>
        <taxon>Pelagiaria</taxon>
        <taxon>Scombriformes</taxon>
        <taxon>Scombridae</taxon>
        <taxon>Scomber</taxon>
    </lineage>
</organism>
<keyword evidence="5" id="KW-0812">Transmembrane</keyword>
<keyword evidence="1" id="KW-0732">Signal</keyword>
<feature type="region of interest" description="Disordered" evidence="4">
    <location>
        <begin position="50"/>
        <end position="90"/>
    </location>
</feature>
<dbReference type="InterPro" id="IPR013783">
    <property type="entry name" value="Ig-like_fold"/>
</dbReference>
<dbReference type="AlphaFoldDB" id="A0AAV1Q069"/>
<keyword evidence="2" id="KW-1015">Disulfide bond</keyword>
<dbReference type="Proteomes" id="UP001314229">
    <property type="component" value="Unassembled WGS sequence"/>
</dbReference>
<dbReference type="SUPFAM" id="SSF48726">
    <property type="entry name" value="Immunoglobulin"/>
    <property type="match status" value="1"/>
</dbReference>
<evidence type="ECO:0000256" key="4">
    <source>
        <dbReference type="SAM" id="MobiDB-lite"/>
    </source>
</evidence>
<proteinExistence type="predicted"/>
<feature type="compositionally biased region" description="Pro residues" evidence="4">
    <location>
        <begin position="50"/>
        <end position="69"/>
    </location>
</feature>
<keyword evidence="5" id="KW-0472">Membrane</keyword>
<dbReference type="PANTHER" id="PTHR16423:SF3">
    <property type="entry name" value="TREM-LIKE TRANSCRIPT 2 PROTEIN"/>
    <property type="match status" value="1"/>
</dbReference>
<evidence type="ECO:0000256" key="5">
    <source>
        <dbReference type="SAM" id="Phobius"/>
    </source>
</evidence>
<reference evidence="6 7" key="1">
    <citation type="submission" date="2024-01" db="EMBL/GenBank/DDBJ databases">
        <authorList>
            <person name="Alioto T."/>
            <person name="Alioto T."/>
            <person name="Gomez Garrido J."/>
        </authorList>
    </citation>
    <scope>NUCLEOTIDE SEQUENCE [LARGE SCALE GENOMIC DNA]</scope>
</reference>
<dbReference type="InterPro" id="IPR036179">
    <property type="entry name" value="Ig-like_dom_sf"/>
</dbReference>
<feature type="compositionally biased region" description="Low complexity" evidence="4">
    <location>
        <begin position="75"/>
        <end position="90"/>
    </location>
</feature>
<evidence type="ECO:0000256" key="1">
    <source>
        <dbReference type="ARBA" id="ARBA00022729"/>
    </source>
</evidence>
<evidence type="ECO:0000313" key="6">
    <source>
        <dbReference type="EMBL" id="CAK6977772.1"/>
    </source>
</evidence>
<dbReference type="EMBL" id="CAWUFR010000430">
    <property type="protein sequence ID" value="CAK6977772.1"/>
    <property type="molecule type" value="Genomic_DNA"/>
</dbReference>
<dbReference type="PANTHER" id="PTHR16423">
    <property type="entry name" value="TREM-LIKE TRANSCRIPT PROTEIN"/>
    <property type="match status" value="1"/>
</dbReference>
<dbReference type="GO" id="GO:0009986">
    <property type="term" value="C:cell surface"/>
    <property type="evidence" value="ECO:0007669"/>
    <property type="project" value="TreeGrafter"/>
</dbReference>
<protein>
    <submittedName>
        <fullName evidence="6">Uncharacterized protein LOC128357692</fullName>
    </submittedName>
</protein>
<gene>
    <name evidence="6" type="ORF">FSCOSCO3_A015237</name>
</gene>
<dbReference type="InterPro" id="IPR052314">
    <property type="entry name" value="Immune_rcpt_domain"/>
</dbReference>
<accession>A0AAV1Q069</accession>
<feature type="transmembrane region" description="Helical" evidence="5">
    <location>
        <begin position="107"/>
        <end position="133"/>
    </location>
</feature>
<evidence type="ECO:0000313" key="7">
    <source>
        <dbReference type="Proteomes" id="UP001314229"/>
    </source>
</evidence>
<keyword evidence="5" id="KW-1133">Transmembrane helix</keyword>
<keyword evidence="7" id="KW-1185">Reference proteome</keyword>
<feature type="region of interest" description="Disordered" evidence="4">
    <location>
        <begin position="183"/>
        <end position="204"/>
    </location>
</feature>
<evidence type="ECO:0000256" key="3">
    <source>
        <dbReference type="ARBA" id="ARBA00023319"/>
    </source>
</evidence>
<dbReference type="Gene3D" id="2.60.40.10">
    <property type="entry name" value="Immunoglobulins"/>
    <property type="match status" value="1"/>
</dbReference>
<sequence>MRYETTSTGSRLNVTITQLRKSDSGRYRCSLYTYSQTYLNQKFKIIVTDGPPPSKPKFPPRPFPPPTPPQSFRGSTTPSSSTKTTNQQQTETTAGGIFLYPAVPLNVVYVTAAVPVTVVVVVVLLAVFLLLLYKWKKRRSSNDVNSRSHVTDTNMESVVYENSAPVSRLGESGYENVNPSSNYETLNPATMSPDQTYSTIGQQI</sequence>
<comment type="caution">
    <text evidence="6">The sequence shown here is derived from an EMBL/GenBank/DDBJ whole genome shotgun (WGS) entry which is preliminary data.</text>
</comment>
<keyword evidence="3" id="KW-0393">Immunoglobulin domain</keyword>